<organism evidence="3 4">
    <name type="scientific">Clonostachys rhizophaga</name>
    <dbReference type="NCBI Taxonomy" id="160324"/>
    <lineage>
        <taxon>Eukaryota</taxon>
        <taxon>Fungi</taxon>
        <taxon>Dikarya</taxon>
        <taxon>Ascomycota</taxon>
        <taxon>Pezizomycotina</taxon>
        <taxon>Sordariomycetes</taxon>
        <taxon>Hypocreomycetidae</taxon>
        <taxon>Hypocreales</taxon>
        <taxon>Bionectriaceae</taxon>
        <taxon>Clonostachys</taxon>
    </lineage>
</organism>
<dbReference type="Gene3D" id="3.40.50.720">
    <property type="entry name" value="NAD(P)-binding Rossmann-like Domain"/>
    <property type="match status" value="1"/>
</dbReference>
<dbReference type="GO" id="GO:0016616">
    <property type="term" value="F:oxidoreductase activity, acting on the CH-OH group of donors, NAD or NADP as acceptor"/>
    <property type="evidence" value="ECO:0007669"/>
    <property type="project" value="TreeGrafter"/>
</dbReference>
<keyword evidence="2" id="KW-0812">Transmembrane</keyword>
<name>A0A9N9YM99_9HYPO</name>
<dbReference type="PRINTS" id="PR00081">
    <property type="entry name" value="GDHRDH"/>
</dbReference>
<reference evidence="3" key="1">
    <citation type="submission" date="2021-10" db="EMBL/GenBank/DDBJ databases">
        <authorList>
            <person name="Piombo E."/>
        </authorList>
    </citation>
    <scope>NUCLEOTIDE SEQUENCE</scope>
</reference>
<keyword evidence="4" id="KW-1185">Reference proteome</keyword>
<dbReference type="AlphaFoldDB" id="A0A9N9YM99"/>
<evidence type="ECO:0000313" key="4">
    <source>
        <dbReference type="Proteomes" id="UP000696573"/>
    </source>
</evidence>
<dbReference type="EMBL" id="CABFNQ020000694">
    <property type="protein sequence ID" value="CAH0023771.1"/>
    <property type="molecule type" value="Genomic_DNA"/>
</dbReference>
<comment type="caution">
    <text evidence="3">The sequence shown here is derived from an EMBL/GenBank/DDBJ whole genome shotgun (WGS) entry which is preliminary data.</text>
</comment>
<evidence type="ECO:0000256" key="2">
    <source>
        <dbReference type="SAM" id="Phobius"/>
    </source>
</evidence>
<proteinExistence type="inferred from homology"/>
<feature type="transmembrane region" description="Helical" evidence="2">
    <location>
        <begin position="35"/>
        <end position="54"/>
    </location>
</feature>
<dbReference type="OrthoDB" id="1933717at2759"/>
<protein>
    <submittedName>
        <fullName evidence="3">Uncharacterized protein</fullName>
    </submittedName>
</protein>
<keyword evidence="2" id="KW-1133">Transmembrane helix</keyword>
<gene>
    <name evidence="3" type="ORF">CRHIZ90672A_00000180</name>
</gene>
<sequence length="310" mass="33280">MSGFPEFPSFTKTWHNKPYPSISPSRPELSAKGKFVVVTGGGVGIGVAIAIAYAQAGAKFVAILGRRLNVLQEAAKRIRSANPDGSTTVLFETADVGKPDSLAAAFSAFASKTGAKIDVLVSNAGILPDPSPVLSTKEDVIRDGLQTNVIGALNVVQASQPFVAPNVIIINVSSGIGHMQAVPGGTWAYAATKIAVTKMFDYLQFENPDMHIVNIQPGVVASDMNTKHGAPPQDEAFQITLRFELASLSNNCVILAELPGQFCVWLASKEAKFLKNRYVWANWDVDELKSRAQEIESSFLFKIKLDGMDL</sequence>
<dbReference type="SUPFAM" id="SSF51735">
    <property type="entry name" value="NAD(P)-binding Rossmann-fold domains"/>
    <property type="match status" value="1"/>
</dbReference>
<keyword evidence="2" id="KW-0472">Membrane</keyword>
<accession>A0A9N9YM99</accession>
<dbReference type="InterPro" id="IPR036291">
    <property type="entry name" value="NAD(P)-bd_dom_sf"/>
</dbReference>
<comment type="similarity">
    <text evidence="1">Belongs to the short-chain dehydrogenases/reductases (SDR) family.</text>
</comment>
<dbReference type="Proteomes" id="UP000696573">
    <property type="component" value="Unassembled WGS sequence"/>
</dbReference>
<evidence type="ECO:0000313" key="3">
    <source>
        <dbReference type="EMBL" id="CAH0023771.1"/>
    </source>
</evidence>
<dbReference type="InterPro" id="IPR002347">
    <property type="entry name" value="SDR_fam"/>
</dbReference>
<dbReference type="PANTHER" id="PTHR42760">
    <property type="entry name" value="SHORT-CHAIN DEHYDROGENASES/REDUCTASES FAMILY MEMBER"/>
    <property type="match status" value="1"/>
</dbReference>
<evidence type="ECO:0000256" key="1">
    <source>
        <dbReference type="ARBA" id="ARBA00006484"/>
    </source>
</evidence>
<dbReference type="Pfam" id="PF00106">
    <property type="entry name" value="adh_short"/>
    <property type="match status" value="1"/>
</dbReference>